<keyword evidence="2" id="KW-0472">Membrane</keyword>
<dbReference type="AlphaFoldDB" id="A0A1I7XH24"/>
<dbReference type="InterPro" id="IPR000198">
    <property type="entry name" value="RhoGAP_dom"/>
</dbReference>
<evidence type="ECO:0000259" key="3">
    <source>
        <dbReference type="PROSITE" id="PS50238"/>
    </source>
</evidence>
<dbReference type="GO" id="GO:0007165">
    <property type="term" value="P:signal transduction"/>
    <property type="evidence" value="ECO:0007669"/>
    <property type="project" value="InterPro"/>
</dbReference>
<dbReference type="InterPro" id="IPR008936">
    <property type="entry name" value="Rho_GTPase_activation_prot"/>
</dbReference>
<dbReference type="Proteomes" id="UP000095283">
    <property type="component" value="Unplaced"/>
</dbReference>
<feature type="region of interest" description="Disordered" evidence="1">
    <location>
        <begin position="379"/>
        <end position="400"/>
    </location>
</feature>
<evidence type="ECO:0000256" key="2">
    <source>
        <dbReference type="SAM" id="Phobius"/>
    </source>
</evidence>
<organism evidence="4 5">
    <name type="scientific">Heterorhabditis bacteriophora</name>
    <name type="common">Entomopathogenic nematode worm</name>
    <dbReference type="NCBI Taxonomy" id="37862"/>
    <lineage>
        <taxon>Eukaryota</taxon>
        <taxon>Metazoa</taxon>
        <taxon>Ecdysozoa</taxon>
        <taxon>Nematoda</taxon>
        <taxon>Chromadorea</taxon>
        <taxon>Rhabditida</taxon>
        <taxon>Rhabditina</taxon>
        <taxon>Rhabditomorpha</taxon>
        <taxon>Strongyloidea</taxon>
        <taxon>Heterorhabditidae</taxon>
        <taxon>Heterorhabditis</taxon>
    </lineage>
</organism>
<name>A0A1I7XH24_HETBA</name>
<feature type="region of interest" description="Disordered" evidence="1">
    <location>
        <begin position="89"/>
        <end position="111"/>
    </location>
</feature>
<feature type="compositionally biased region" description="Basic and acidic residues" evidence="1">
    <location>
        <begin position="382"/>
        <end position="400"/>
    </location>
</feature>
<protein>
    <submittedName>
        <fullName evidence="5">Rho-GAP domain-containing protein</fullName>
    </submittedName>
</protein>
<sequence>MSRCRTTVHWNWFHLNPARGRCTEEKSTSLDQTLRSPMETRNLALMFGPSIVRPSDDNMATMVTHMSDQCKIIETLIHYHDWMFDDSSTVEDDVPDQHPSETGPSALEAPQYGVGVPTGVSAASFNDMHNLIRKANEDQAAAMMNEGKTGKIKNILRRNSRRDRSKSKLKIESTAPAAINPRNSGALATPTQSSVDSTFCGNYQIYANSFQCLLLFSSFLDITLHLIFVLFQDIYSARRIFIAGSAAAATSDDTRAIDALASHTHHLNLANSPALEVLSEETREKIRRMQRKQTWIERPAVKAPSEPKLDVRTPDYLKVGLPSLAYGNYMKLVSQSVVIGFFSNPSPCARNVSTSPRVRPQVLALQNEARCQQKIRLRNKAVSRDSTRRHTLSDMDTLKL</sequence>
<keyword evidence="2" id="KW-0812">Transmembrane</keyword>
<evidence type="ECO:0000256" key="1">
    <source>
        <dbReference type="SAM" id="MobiDB-lite"/>
    </source>
</evidence>
<dbReference type="WBParaSite" id="Hba_16788">
    <property type="protein sequence ID" value="Hba_16788"/>
    <property type="gene ID" value="Hba_16788"/>
</dbReference>
<dbReference type="SUPFAM" id="SSF48350">
    <property type="entry name" value="GTPase activation domain, GAP"/>
    <property type="match status" value="1"/>
</dbReference>
<feature type="transmembrane region" description="Helical" evidence="2">
    <location>
        <begin position="213"/>
        <end position="231"/>
    </location>
</feature>
<keyword evidence="4" id="KW-1185">Reference proteome</keyword>
<dbReference type="PANTHER" id="PTHR23175:SF23">
    <property type="entry name" value="PDZ DOMAIN-CONTAINING PROTEIN"/>
    <property type="match status" value="1"/>
</dbReference>
<keyword evidence="2" id="KW-1133">Transmembrane helix</keyword>
<accession>A0A1I7XH24</accession>
<feature type="domain" description="Rho-GAP" evidence="3">
    <location>
        <begin position="1"/>
        <end position="84"/>
    </location>
</feature>
<proteinExistence type="predicted"/>
<evidence type="ECO:0000313" key="4">
    <source>
        <dbReference type="Proteomes" id="UP000095283"/>
    </source>
</evidence>
<evidence type="ECO:0000313" key="5">
    <source>
        <dbReference type="WBParaSite" id="Hba_16788"/>
    </source>
</evidence>
<reference evidence="5" key="1">
    <citation type="submission" date="2016-11" db="UniProtKB">
        <authorList>
            <consortium name="WormBaseParasite"/>
        </authorList>
    </citation>
    <scope>IDENTIFICATION</scope>
</reference>
<dbReference type="PANTHER" id="PTHR23175">
    <property type="entry name" value="PDZ DOMAIN-CONTAINING PROTEIN"/>
    <property type="match status" value="1"/>
</dbReference>
<dbReference type="Gene3D" id="1.10.555.10">
    <property type="entry name" value="Rho GTPase activation protein"/>
    <property type="match status" value="1"/>
</dbReference>
<dbReference type="PROSITE" id="PS50238">
    <property type="entry name" value="RHOGAP"/>
    <property type="match status" value="1"/>
</dbReference>